<dbReference type="RefSeq" id="WP_215505166.1">
    <property type="nucleotide sequence ID" value="NZ_CP076362.1"/>
</dbReference>
<evidence type="ECO:0008006" key="3">
    <source>
        <dbReference type="Google" id="ProtNLM"/>
    </source>
</evidence>
<gene>
    <name evidence="1" type="ORF">KM031_17815</name>
</gene>
<geneLocation type="plasmid" evidence="1 2">
    <name>p1</name>
</geneLocation>
<reference evidence="1" key="1">
    <citation type="submission" date="2021-06" db="EMBL/GenBank/DDBJ databases">
        <authorList>
            <person name="Lee C.-S."/>
            <person name="Jin L."/>
        </authorList>
    </citation>
    <scope>NUCLEOTIDE SEQUENCE</scope>
    <source>
        <strain evidence="1">Con5</strain>
        <plasmid evidence="1">p1</plasmid>
    </source>
</reference>
<dbReference type="GO" id="GO:0047869">
    <property type="term" value="F:dimethylpropiothetin dethiomethylase activity"/>
    <property type="evidence" value="ECO:0007669"/>
    <property type="project" value="InterPro"/>
</dbReference>
<dbReference type="SUPFAM" id="SSF51182">
    <property type="entry name" value="RmlC-like cupins"/>
    <property type="match status" value="1"/>
</dbReference>
<dbReference type="EMBL" id="CP076362">
    <property type="protein sequence ID" value="QWK92156.1"/>
    <property type="molecule type" value="Genomic_DNA"/>
</dbReference>
<dbReference type="InterPro" id="IPR031723">
    <property type="entry name" value="DMSP_lyase"/>
</dbReference>
<sequence length="227" mass="24326">MTRDPAQGAGGAAGLVTQGDWPADVAAFCDATRVLLTSDAARNSPPEVAAECAEMARLLAGVTAPICNPQAHELPAVRFLHPALQTVAPGPLQHLASTVAALAGGLWWRNKYRNSDARLYDRFGFCDLVGPDGVQASDQVTLGLVIVGPQTLYPLHEHPARELYLVLAGTADWAVDDTPFAPRPPGAFLLHHEMQPHAMRTGDETLLALSMWRGDIRAPSRFSEPKP</sequence>
<evidence type="ECO:0000313" key="2">
    <source>
        <dbReference type="Proteomes" id="UP000679352"/>
    </source>
</evidence>
<dbReference type="Gene3D" id="2.60.120.10">
    <property type="entry name" value="Jelly Rolls"/>
    <property type="match status" value="1"/>
</dbReference>
<keyword evidence="1" id="KW-0614">Plasmid</keyword>
<proteinExistence type="predicted"/>
<dbReference type="InterPro" id="IPR011051">
    <property type="entry name" value="RmlC_Cupin_sf"/>
</dbReference>
<dbReference type="AlphaFoldDB" id="A0A975PBM1"/>
<protein>
    <recommendedName>
        <fullName evidence="3">Dimethlysulfonioproprionate lyase DddL</fullName>
    </recommendedName>
</protein>
<dbReference type="InterPro" id="IPR014710">
    <property type="entry name" value="RmlC-like_jellyroll"/>
</dbReference>
<organism evidence="1 2">
    <name type="scientific">Gemmobacter fulvus</name>
    <dbReference type="NCBI Taxonomy" id="2840474"/>
    <lineage>
        <taxon>Bacteria</taxon>
        <taxon>Pseudomonadati</taxon>
        <taxon>Pseudomonadota</taxon>
        <taxon>Alphaproteobacteria</taxon>
        <taxon>Rhodobacterales</taxon>
        <taxon>Paracoccaceae</taxon>
        <taxon>Gemmobacter</taxon>
    </lineage>
</organism>
<name>A0A975PBM1_9RHOB</name>
<dbReference type="KEGG" id="gfu:KM031_17815"/>
<dbReference type="Pfam" id="PF16867">
    <property type="entry name" value="DMSP_lyase"/>
    <property type="match status" value="1"/>
</dbReference>
<accession>A0A975PBM1</accession>
<dbReference type="Proteomes" id="UP000679352">
    <property type="component" value="Plasmid p1"/>
</dbReference>
<evidence type="ECO:0000313" key="1">
    <source>
        <dbReference type="EMBL" id="QWK92156.1"/>
    </source>
</evidence>
<keyword evidence="2" id="KW-1185">Reference proteome</keyword>